<proteinExistence type="predicted"/>
<reference evidence="1 2" key="1">
    <citation type="submission" date="2020-03" db="EMBL/GenBank/DDBJ databases">
        <title>Sequencing the genomes of 1000 actinobacteria strains.</title>
        <authorList>
            <person name="Klenk H.-P."/>
        </authorList>
    </citation>
    <scope>NUCLEOTIDE SEQUENCE [LARGE SCALE GENOMIC DNA]</scope>
    <source>
        <strain evidence="1 2">DSM 45668</strain>
    </source>
</reference>
<keyword evidence="2" id="KW-1185">Reference proteome</keyword>
<name>A0ABX0SX30_9PSEU</name>
<evidence type="ECO:0008006" key="3">
    <source>
        <dbReference type="Google" id="ProtNLM"/>
    </source>
</evidence>
<dbReference type="SUPFAM" id="SSF46785">
    <property type="entry name" value="Winged helix' DNA-binding domain"/>
    <property type="match status" value="1"/>
</dbReference>
<accession>A0ABX0SX30</accession>
<organism evidence="1 2">
    <name type="scientific">Amycolatopsis viridis</name>
    <dbReference type="NCBI Taxonomy" id="185678"/>
    <lineage>
        <taxon>Bacteria</taxon>
        <taxon>Bacillati</taxon>
        <taxon>Actinomycetota</taxon>
        <taxon>Actinomycetes</taxon>
        <taxon>Pseudonocardiales</taxon>
        <taxon>Pseudonocardiaceae</taxon>
        <taxon>Amycolatopsis</taxon>
    </lineage>
</organism>
<dbReference type="Proteomes" id="UP000754495">
    <property type="component" value="Unassembled WGS sequence"/>
</dbReference>
<dbReference type="Gene3D" id="1.10.10.10">
    <property type="entry name" value="Winged helix-like DNA-binding domain superfamily/Winged helix DNA-binding domain"/>
    <property type="match status" value="2"/>
</dbReference>
<sequence length="124" mass="13645">MDPLDRPIGFWLRHLHTLLETGLDELLAGHGLTRRHWQALNAPRYGADVLEVFEGAGQARADLVARGWTTPDGALTEAGRAAHTEIAEHVQRFRARTLEGLTDQQYADTVRTLAAMAGNLEAAH</sequence>
<comment type="caution">
    <text evidence="1">The sequence shown here is derived from an EMBL/GenBank/DDBJ whole genome shotgun (WGS) entry which is preliminary data.</text>
</comment>
<gene>
    <name evidence="1" type="ORF">FHX46_002425</name>
</gene>
<evidence type="ECO:0000313" key="1">
    <source>
        <dbReference type="EMBL" id="NIH79895.1"/>
    </source>
</evidence>
<dbReference type="EMBL" id="JAANOU010000001">
    <property type="protein sequence ID" value="NIH79895.1"/>
    <property type="molecule type" value="Genomic_DNA"/>
</dbReference>
<dbReference type="RefSeq" id="WP_167113382.1">
    <property type="nucleotide sequence ID" value="NZ_JAANOU010000001.1"/>
</dbReference>
<protein>
    <recommendedName>
        <fullName evidence="3">MarR family transcriptional regulator</fullName>
    </recommendedName>
</protein>
<evidence type="ECO:0000313" key="2">
    <source>
        <dbReference type="Proteomes" id="UP000754495"/>
    </source>
</evidence>
<dbReference type="InterPro" id="IPR036390">
    <property type="entry name" value="WH_DNA-bd_sf"/>
</dbReference>
<dbReference type="InterPro" id="IPR036388">
    <property type="entry name" value="WH-like_DNA-bd_sf"/>
</dbReference>